<feature type="active site" description="Proton acceptor" evidence="11">
    <location>
        <position position="370"/>
    </location>
</feature>
<dbReference type="GO" id="GO:0006635">
    <property type="term" value="P:fatty acid beta-oxidation"/>
    <property type="evidence" value="ECO:0007669"/>
    <property type="project" value="TreeGrafter"/>
</dbReference>
<dbReference type="InterPro" id="IPR020615">
    <property type="entry name" value="Thiolase_acyl_enz_int_AS"/>
</dbReference>
<name>A0AA38LRL2_9TREE</name>
<feature type="active site" description="Acyl-thioester intermediate" evidence="11">
    <location>
        <position position="113"/>
    </location>
</feature>
<evidence type="ECO:0000256" key="7">
    <source>
        <dbReference type="ARBA" id="ARBA00023098"/>
    </source>
</evidence>
<organism evidence="15 16">
    <name type="scientific">Dioszegia hungarica</name>
    <dbReference type="NCBI Taxonomy" id="4972"/>
    <lineage>
        <taxon>Eukaryota</taxon>
        <taxon>Fungi</taxon>
        <taxon>Dikarya</taxon>
        <taxon>Basidiomycota</taxon>
        <taxon>Agaricomycotina</taxon>
        <taxon>Tremellomycetes</taxon>
        <taxon>Tremellales</taxon>
        <taxon>Bulleribasidiaceae</taxon>
        <taxon>Dioszegia</taxon>
    </lineage>
</organism>
<comment type="caution">
    <text evidence="15">The sequence shown here is derived from an EMBL/GenBank/DDBJ whole genome shotgun (WGS) entry which is preliminary data.</text>
</comment>
<dbReference type="CDD" id="cd00751">
    <property type="entry name" value="thiolase"/>
    <property type="match status" value="1"/>
</dbReference>
<evidence type="ECO:0000256" key="5">
    <source>
        <dbReference type="ARBA" id="ARBA00022832"/>
    </source>
</evidence>
<proteinExistence type="inferred from homology"/>
<dbReference type="InterPro" id="IPR020616">
    <property type="entry name" value="Thiolase_N"/>
</dbReference>
<dbReference type="GO" id="GO:0005777">
    <property type="term" value="C:peroxisome"/>
    <property type="evidence" value="ECO:0007669"/>
    <property type="project" value="UniProtKB-SubCell"/>
</dbReference>
<dbReference type="GO" id="GO:0003988">
    <property type="term" value="F:acetyl-CoA C-acyltransferase activity"/>
    <property type="evidence" value="ECO:0007669"/>
    <property type="project" value="UniProtKB-EC"/>
</dbReference>
<dbReference type="RefSeq" id="XP_052942972.1">
    <property type="nucleotide sequence ID" value="XM_053090467.1"/>
</dbReference>
<dbReference type="AlphaFoldDB" id="A0AA38LRL2"/>
<accession>A0AA38LRL2</accession>
<evidence type="ECO:0000313" key="15">
    <source>
        <dbReference type="EMBL" id="KAI9633195.1"/>
    </source>
</evidence>
<dbReference type="GeneID" id="77729672"/>
<dbReference type="SUPFAM" id="SSF53901">
    <property type="entry name" value="Thiolase-like"/>
    <property type="match status" value="2"/>
</dbReference>
<evidence type="ECO:0000256" key="2">
    <source>
        <dbReference type="ARBA" id="ARBA00004872"/>
    </source>
</evidence>
<evidence type="ECO:0000256" key="3">
    <source>
        <dbReference type="ARBA" id="ARBA00010982"/>
    </source>
</evidence>
<evidence type="ECO:0000256" key="11">
    <source>
        <dbReference type="PIRSR" id="PIRSR000429-1"/>
    </source>
</evidence>
<comment type="catalytic activity">
    <reaction evidence="10">
        <text>an acyl-CoA + acetyl-CoA = a 3-oxoacyl-CoA + CoA</text>
        <dbReference type="Rhea" id="RHEA:21564"/>
        <dbReference type="ChEBI" id="CHEBI:57287"/>
        <dbReference type="ChEBI" id="CHEBI:57288"/>
        <dbReference type="ChEBI" id="CHEBI:58342"/>
        <dbReference type="ChEBI" id="CHEBI:90726"/>
        <dbReference type="EC" id="2.3.1.16"/>
    </reaction>
</comment>
<keyword evidence="16" id="KW-1185">Reference proteome</keyword>
<comment type="subcellular location">
    <subcellularLocation>
        <location evidence="1">Peroxisome</location>
    </subcellularLocation>
</comment>
<feature type="active site" description="Proton acceptor" evidence="11">
    <location>
        <position position="400"/>
    </location>
</feature>
<evidence type="ECO:0000256" key="1">
    <source>
        <dbReference type="ARBA" id="ARBA00004275"/>
    </source>
</evidence>
<evidence type="ECO:0000256" key="12">
    <source>
        <dbReference type="RuleBase" id="RU003557"/>
    </source>
</evidence>
<dbReference type="InterPro" id="IPR002155">
    <property type="entry name" value="Thiolase"/>
</dbReference>
<dbReference type="PANTHER" id="PTHR43853:SF8">
    <property type="entry name" value="3-KETOACYL-COA THIOLASE, PEROXISOMAL"/>
    <property type="match status" value="1"/>
</dbReference>
<evidence type="ECO:0000256" key="6">
    <source>
        <dbReference type="ARBA" id="ARBA00022946"/>
    </source>
</evidence>
<dbReference type="InterPro" id="IPR020617">
    <property type="entry name" value="Thiolase_C"/>
</dbReference>
<keyword evidence="7" id="KW-0443">Lipid metabolism</keyword>
<dbReference type="PROSITE" id="PS00098">
    <property type="entry name" value="THIOLASE_1"/>
    <property type="match status" value="1"/>
</dbReference>
<comment type="pathway">
    <text evidence="2">Lipid metabolism; fatty acid metabolism.</text>
</comment>
<keyword evidence="6" id="KW-0809">Transit peptide</keyword>
<dbReference type="InterPro" id="IPR016039">
    <property type="entry name" value="Thiolase-like"/>
</dbReference>
<keyword evidence="4 12" id="KW-0808">Transferase</keyword>
<feature type="domain" description="Thiolase C-terminal" evidence="14">
    <location>
        <begin position="293"/>
        <end position="411"/>
    </location>
</feature>
<sequence length="415" mass="43389">MTSTIQNITNAIPSLGRARVLIKSADDVVIVSAARTAVTKAKKGGFKDALPEDLLSAVFKEVLKRGKVDPSKLEDVVVGNVLPPGGGATIARMAQLHAGIPYTVAINTVNRQCSSGLTAIAQIANQIKAGEIDIGLAAGVEHMTAHYGAGVMPKKISDDVLANPESSDCLIPMGLTSENVANQYKISRDVQDAFAANSFSKAAEAQAAGKFKEEIVPVKVRWTDPKTEEEKEIIVDADDGIRPGVTKESLSKLKPAFSKDGFTHAGNASQVSDGAAGVILARRSVAQKLGLPILGKFVISAVVGVPPKVMGVGPAFAIPKALSKAGLSKDDVDFYEINEAFASQAVMSIQHLHLNPDIVNPVGGAIAMGHPLGCTGVRQVCTALSEAKREKKKIFVTSMCIGSGMGMAGVFVNEQ</sequence>
<keyword evidence="8" id="KW-0576">Peroxisome</keyword>
<protein>
    <submittedName>
        <fullName evidence="15">Thiolase, N-terminal domain-containing protein</fullName>
    </submittedName>
</protein>
<dbReference type="PIRSF" id="PIRSF000429">
    <property type="entry name" value="Ac-CoA_Ac_transf"/>
    <property type="match status" value="1"/>
</dbReference>
<dbReference type="Proteomes" id="UP001164286">
    <property type="component" value="Unassembled WGS sequence"/>
</dbReference>
<dbReference type="EMBL" id="JAKWFO010000011">
    <property type="protein sequence ID" value="KAI9633195.1"/>
    <property type="molecule type" value="Genomic_DNA"/>
</dbReference>
<keyword evidence="5" id="KW-0276">Fatty acid metabolism</keyword>
<evidence type="ECO:0000259" key="14">
    <source>
        <dbReference type="Pfam" id="PF02803"/>
    </source>
</evidence>
<evidence type="ECO:0000256" key="9">
    <source>
        <dbReference type="ARBA" id="ARBA00023315"/>
    </source>
</evidence>
<dbReference type="GO" id="GO:0010124">
    <property type="term" value="P:phenylacetate catabolic process"/>
    <property type="evidence" value="ECO:0007669"/>
    <property type="project" value="TreeGrafter"/>
</dbReference>
<feature type="domain" description="Thiolase N-terminal" evidence="13">
    <location>
        <begin position="28"/>
        <end position="283"/>
    </location>
</feature>
<dbReference type="InterPro" id="IPR050215">
    <property type="entry name" value="Thiolase-like_sf_Thiolase"/>
</dbReference>
<dbReference type="NCBIfam" id="TIGR01930">
    <property type="entry name" value="AcCoA-C-Actrans"/>
    <property type="match status" value="1"/>
</dbReference>
<dbReference type="Pfam" id="PF00108">
    <property type="entry name" value="Thiolase_N"/>
    <property type="match status" value="1"/>
</dbReference>
<comment type="similarity">
    <text evidence="3 12">Belongs to the thiolase-like superfamily. Thiolase family.</text>
</comment>
<keyword evidence="9 12" id="KW-0012">Acyltransferase</keyword>
<evidence type="ECO:0000259" key="13">
    <source>
        <dbReference type="Pfam" id="PF00108"/>
    </source>
</evidence>
<dbReference type="FunFam" id="3.40.47.10:FF:000010">
    <property type="entry name" value="Acetyl-CoA acetyltransferase (Thiolase)"/>
    <property type="match status" value="1"/>
</dbReference>
<dbReference type="InterPro" id="IPR020613">
    <property type="entry name" value="Thiolase_CS"/>
</dbReference>
<dbReference type="Pfam" id="PF02803">
    <property type="entry name" value="Thiolase_C"/>
    <property type="match status" value="1"/>
</dbReference>
<evidence type="ECO:0000256" key="4">
    <source>
        <dbReference type="ARBA" id="ARBA00022679"/>
    </source>
</evidence>
<dbReference type="PROSITE" id="PS00737">
    <property type="entry name" value="THIOLASE_2"/>
    <property type="match status" value="1"/>
</dbReference>
<dbReference type="PANTHER" id="PTHR43853">
    <property type="entry name" value="3-KETOACYL-COA THIOLASE, PEROXISOMAL"/>
    <property type="match status" value="1"/>
</dbReference>
<dbReference type="Gene3D" id="3.40.47.10">
    <property type="match status" value="2"/>
</dbReference>
<gene>
    <name evidence="15" type="ORF">MKK02DRAFT_39174</name>
</gene>
<evidence type="ECO:0000256" key="10">
    <source>
        <dbReference type="ARBA" id="ARBA00047605"/>
    </source>
</evidence>
<evidence type="ECO:0000313" key="16">
    <source>
        <dbReference type="Proteomes" id="UP001164286"/>
    </source>
</evidence>
<evidence type="ECO:0000256" key="8">
    <source>
        <dbReference type="ARBA" id="ARBA00023140"/>
    </source>
</evidence>
<reference evidence="15" key="1">
    <citation type="journal article" date="2022" name="G3 (Bethesda)">
        <title>High quality genome of the basidiomycete yeast Dioszegia hungarica PDD-24b-2 isolated from cloud water.</title>
        <authorList>
            <person name="Jarrige D."/>
            <person name="Haridas S."/>
            <person name="Bleykasten-Grosshans C."/>
            <person name="Joly M."/>
            <person name="Nadalig T."/>
            <person name="Sancelme M."/>
            <person name="Vuilleumier S."/>
            <person name="Grigoriev I.V."/>
            <person name="Amato P."/>
            <person name="Bringel F."/>
        </authorList>
    </citation>
    <scope>NUCLEOTIDE SEQUENCE</scope>
    <source>
        <strain evidence="15">PDD-24b-2</strain>
    </source>
</reference>